<protein>
    <submittedName>
        <fullName evidence="1">Uncharacterized protein</fullName>
    </submittedName>
</protein>
<organism evidence="1 2">
    <name type="scientific">Gossypium arboreum</name>
    <name type="common">Tree cotton</name>
    <name type="synonym">Gossypium nanking</name>
    <dbReference type="NCBI Taxonomy" id="29729"/>
    <lineage>
        <taxon>Eukaryota</taxon>
        <taxon>Viridiplantae</taxon>
        <taxon>Streptophyta</taxon>
        <taxon>Embryophyta</taxon>
        <taxon>Tracheophyta</taxon>
        <taxon>Spermatophyta</taxon>
        <taxon>Magnoliopsida</taxon>
        <taxon>eudicotyledons</taxon>
        <taxon>Gunneridae</taxon>
        <taxon>Pentapetalae</taxon>
        <taxon>rosids</taxon>
        <taxon>malvids</taxon>
        <taxon>Malvales</taxon>
        <taxon>Malvaceae</taxon>
        <taxon>Malvoideae</taxon>
        <taxon>Gossypium</taxon>
    </lineage>
</organism>
<reference evidence="2" key="1">
    <citation type="submission" date="2014-09" db="EMBL/GenBank/DDBJ databases">
        <authorList>
            <person name="Mudge J."/>
            <person name="Ramaraj T."/>
            <person name="Lindquist I.E."/>
            <person name="Bharti A.K."/>
            <person name="Sundararajan A."/>
            <person name="Cameron C.T."/>
            <person name="Woodward J.E."/>
            <person name="May G.D."/>
            <person name="Brubaker C."/>
            <person name="Broadhvest J."/>
            <person name="Wilkins T.A."/>
        </authorList>
    </citation>
    <scope>NUCLEOTIDE SEQUENCE</scope>
    <source>
        <strain evidence="2">cv. AKA8401</strain>
    </source>
</reference>
<evidence type="ECO:0000313" key="1">
    <source>
        <dbReference type="EMBL" id="KHG10167.1"/>
    </source>
</evidence>
<proteinExistence type="predicted"/>
<dbReference type="EMBL" id="KN393277">
    <property type="protein sequence ID" value="KHG10167.1"/>
    <property type="molecule type" value="Genomic_DNA"/>
</dbReference>
<sequence length="23" mass="2816">MSKFRNSKKFLKKYDPPFLLISK</sequence>
<gene>
    <name evidence="1" type="ORF">F383_12402</name>
</gene>
<accession>A0A0B0NBW2</accession>
<dbReference type="Proteomes" id="UP000032142">
    <property type="component" value="Unassembled WGS sequence"/>
</dbReference>
<evidence type="ECO:0000313" key="2">
    <source>
        <dbReference type="Proteomes" id="UP000032142"/>
    </source>
</evidence>
<name>A0A0B0NBW2_GOSAR</name>
<dbReference type="AlphaFoldDB" id="A0A0B0NBW2"/>
<keyword evidence="2" id="KW-1185">Reference proteome</keyword>